<comment type="caution">
    <text evidence="11">The sequence shown here is derived from an EMBL/GenBank/DDBJ whole genome shotgun (WGS) entry which is preliminary data.</text>
</comment>
<dbReference type="NCBIfam" id="TIGR02651">
    <property type="entry name" value="RNase_Z"/>
    <property type="match status" value="1"/>
</dbReference>
<feature type="binding site" evidence="9">
    <location>
        <position position="206"/>
    </location>
    <ligand>
        <name>Zn(2+)</name>
        <dbReference type="ChEBI" id="CHEBI:29105"/>
        <label>1</label>
        <note>catalytic</note>
    </ligand>
</feature>
<dbReference type="Pfam" id="PF12706">
    <property type="entry name" value="Lactamase_B_2"/>
    <property type="match status" value="1"/>
</dbReference>
<feature type="binding site" evidence="9">
    <location>
        <position position="60"/>
    </location>
    <ligand>
        <name>Zn(2+)</name>
        <dbReference type="ChEBI" id="CHEBI:29105"/>
        <label>1</label>
        <note>catalytic</note>
    </ligand>
</feature>
<dbReference type="SUPFAM" id="SSF56281">
    <property type="entry name" value="Metallo-hydrolase/oxidoreductase"/>
    <property type="match status" value="1"/>
</dbReference>
<dbReference type="InterPro" id="IPR036866">
    <property type="entry name" value="RibonucZ/Hydroxyglut_hydro"/>
</dbReference>
<dbReference type="AlphaFoldDB" id="A0A166CUY3"/>
<dbReference type="OrthoDB" id="85118at2157"/>
<dbReference type="EC" id="3.1.26.11" evidence="9"/>
<keyword evidence="3 9" id="KW-0819">tRNA processing</keyword>
<dbReference type="EMBL" id="LWMW01000142">
    <property type="protein sequence ID" value="KZX14890.1"/>
    <property type="molecule type" value="Genomic_DNA"/>
</dbReference>
<dbReference type="PATRIC" id="fig|47311.3.peg.2025"/>
<evidence type="ECO:0000256" key="6">
    <source>
        <dbReference type="ARBA" id="ARBA00022759"/>
    </source>
</evidence>
<proteinExistence type="inferred from homology"/>
<dbReference type="GO" id="GO:0042802">
    <property type="term" value="F:identical protein binding"/>
    <property type="evidence" value="ECO:0007669"/>
    <property type="project" value="UniProtKB-ARBA"/>
</dbReference>
<evidence type="ECO:0000256" key="9">
    <source>
        <dbReference type="HAMAP-Rule" id="MF_01818"/>
    </source>
</evidence>
<feature type="binding site" evidence="9">
    <location>
        <position position="62"/>
    </location>
    <ligand>
        <name>Zn(2+)</name>
        <dbReference type="ChEBI" id="CHEBI:29105"/>
        <label>1</label>
        <note>catalytic</note>
    </ligand>
</feature>
<feature type="binding site" evidence="9">
    <location>
        <position position="206"/>
    </location>
    <ligand>
        <name>Zn(2+)</name>
        <dbReference type="ChEBI" id="CHEBI:29105"/>
        <label>2</label>
        <note>catalytic</note>
    </ligand>
</feature>
<feature type="domain" description="Metallo-beta-lactamase" evidence="10">
    <location>
        <begin position="198"/>
        <end position="265"/>
    </location>
</feature>
<reference evidence="11 12" key="1">
    <citation type="submission" date="2016-04" db="EMBL/GenBank/DDBJ databases">
        <title>Genome sequence of Methanobrevibacter cuticularis DSM 11139.</title>
        <authorList>
            <person name="Poehlein A."/>
            <person name="Seedorf H."/>
            <person name="Daniel R."/>
        </authorList>
    </citation>
    <scope>NUCLEOTIDE SEQUENCE [LARGE SCALE GENOMIC DNA]</scope>
    <source>
        <strain evidence="11 12">DSM 11139</strain>
    </source>
</reference>
<dbReference type="Proteomes" id="UP000077275">
    <property type="component" value="Unassembled WGS sequence"/>
</dbReference>
<comment type="catalytic activity">
    <reaction evidence="1 9">
        <text>Endonucleolytic cleavage of RNA, removing extra 3' nucleotides from tRNA precursor, generating 3' termini of tRNAs. A 3'-hydroxy group is left at the tRNA terminus and a 5'-phosphoryl group is left at the trailer molecule.</text>
        <dbReference type="EC" id="3.1.26.11"/>
    </reaction>
</comment>
<feature type="binding site" evidence="9">
    <location>
        <position position="137"/>
    </location>
    <ligand>
        <name>Zn(2+)</name>
        <dbReference type="ChEBI" id="CHEBI:29105"/>
        <label>1</label>
        <note>catalytic</note>
    </ligand>
</feature>
<dbReference type="InterPro" id="IPR001279">
    <property type="entry name" value="Metallo-B-lactamas"/>
</dbReference>
<keyword evidence="4 9" id="KW-0540">Nuclease</keyword>
<feature type="binding site" evidence="9">
    <location>
        <position position="64"/>
    </location>
    <ligand>
        <name>Zn(2+)</name>
        <dbReference type="ChEBI" id="CHEBI:29105"/>
        <label>2</label>
        <note>catalytic</note>
    </ligand>
</feature>
<accession>A0A166CUY3</accession>
<sequence length="297" mass="33256">MELTFLGTSSAVPSKYRNHPSIALKAFGEIILFDCGEGTQRQMASVKISPMKINQIFISHLHGDHILGLPGLIQSMGFRGREEPLHIFGPKGIESLKNSIFNLGYCVIEFPVIFHEVDGGIIVDEKEYVIECIKTEHNIENLSYSIYEKKKPKFLKEKAIELGVKVGPDFGKLHNGCEVKIGDKIIKPEQVLGEKRIGAKIVYSGDTKPCENMIKLAKDANILIHESTYKLEDESKALESSHSTSQQGAMIAKKAKVGKLILTHISTRYTNVDELKKEAMEIFENTEIAYDFMTLEI</sequence>
<dbReference type="NCBIfam" id="NF000801">
    <property type="entry name" value="PRK00055.1-3"/>
    <property type="match status" value="1"/>
</dbReference>
<dbReference type="PANTHER" id="PTHR46018">
    <property type="entry name" value="ZINC PHOSPHODIESTERASE ELAC PROTEIN 1"/>
    <property type="match status" value="1"/>
</dbReference>
<keyword evidence="5 9" id="KW-0479">Metal-binding</keyword>
<feature type="binding site" evidence="9">
    <location>
        <position position="65"/>
    </location>
    <ligand>
        <name>Zn(2+)</name>
        <dbReference type="ChEBI" id="CHEBI:29105"/>
        <label>2</label>
        <note>catalytic</note>
    </ligand>
</feature>
<keyword evidence="7 9" id="KW-0378">Hydrolase</keyword>
<keyword evidence="8 9" id="KW-0862">Zinc</keyword>
<evidence type="ECO:0000256" key="5">
    <source>
        <dbReference type="ARBA" id="ARBA00022723"/>
    </source>
</evidence>
<comment type="function">
    <text evidence="9">Zinc phosphodiesterase, which displays some tRNA 3'-processing endonuclease activity. Probably involved in tRNA maturation, by removing a 3'-trailer from precursor tRNA.</text>
</comment>
<dbReference type="PANTHER" id="PTHR46018:SF2">
    <property type="entry name" value="ZINC PHOSPHODIESTERASE ELAC PROTEIN 1"/>
    <property type="match status" value="1"/>
</dbReference>
<organism evidence="11 12">
    <name type="scientific">Methanobrevibacter cuticularis</name>
    <dbReference type="NCBI Taxonomy" id="47311"/>
    <lineage>
        <taxon>Archaea</taxon>
        <taxon>Methanobacteriati</taxon>
        <taxon>Methanobacteriota</taxon>
        <taxon>Methanomada group</taxon>
        <taxon>Methanobacteria</taxon>
        <taxon>Methanobacteriales</taxon>
        <taxon>Methanobacteriaceae</taxon>
        <taxon>Methanobrevibacter</taxon>
    </lineage>
</organism>
<keyword evidence="6 9" id="KW-0255">Endonuclease</keyword>
<evidence type="ECO:0000256" key="8">
    <source>
        <dbReference type="ARBA" id="ARBA00022833"/>
    </source>
</evidence>
<evidence type="ECO:0000256" key="7">
    <source>
        <dbReference type="ARBA" id="ARBA00022801"/>
    </source>
</evidence>
<dbReference type="GO" id="GO:0042781">
    <property type="term" value="F:3'-tRNA processing endoribonuclease activity"/>
    <property type="evidence" value="ECO:0007669"/>
    <property type="project" value="UniProtKB-UniRule"/>
</dbReference>
<evidence type="ECO:0000256" key="4">
    <source>
        <dbReference type="ARBA" id="ARBA00022722"/>
    </source>
</evidence>
<keyword evidence="12" id="KW-1185">Reference proteome</keyword>
<comment type="similarity">
    <text evidence="9">Belongs to the RNase Z family.</text>
</comment>
<dbReference type="InterPro" id="IPR013471">
    <property type="entry name" value="RNase_Z/BN"/>
</dbReference>
<dbReference type="FunFam" id="3.60.15.10:FF:000002">
    <property type="entry name" value="Ribonuclease Z"/>
    <property type="match status" value="1"/>
</dbReference>
<dbReference type="HAMAP" id="MF_01818">
    <property type="entry name" value="RNase_Z_BN"/>
    <property type="match status" value="1"/>
</dbReference>
<evidence type="ECO:0000259" key="10">
    <source>
        <dbReference type="Pfam" id="PF12706"/>
    </source>
</evidence>
<dbReference type="RefSeq" id="WP_067260393.1">
    <property type="nucleotide sequence ID" value="NZ_LWMW01000142.1"/>
</dbReference>
<feature type="active site" description="Proton acceptor" evidence="9">
    <location>
        <position position="64"/>
    </location>
</feature>
<evidence type="ECO:0000256" key="1">
    <source>
        <dbReference type="ARBA" id="ARBA00000402"/>
    </source>
</evidence>
<dbReference type="STRING" id="47311.MBCUT_18610"/>
<dbReference type="GO" id="GO:0008270">
    <property type="term" value="F:zinc ion binding"/>
    <property type="evidence" value="ECO:0007669"/>
    <property type="project" value="UniProtKB-UniRule"/>
</dbReference>
<evidence type="ECO:0000313" key="12">
    <source>
        <dbReference type="Proteomes" id="UP000077275"/>
    </source>
</evidence>
<feature type="binding site" evidence="9">
    <location>
        <position position="264"/>
    </location>
    <ligand>
        <name>Zn(2+)</name>
        <dbReference type="ChEBI" id="CHEBI:29105"/>
        <label>2</label>
        <note>catalytic</note>
    </ligand>
</feature>
<gene>
    <name evidence="9 11" type="primary">rnz</name>
    <name evidence="11" type="ORF">MBCUT_18610</name>
</gene>
<evidence type="ECO:0000256" key="3">
    <source>
        <dbReference type="ARBA" id="ARBA00022694"/>
    </source>
</evidence>
<evidence type="ECO:0000256" key="2">
    <source>
        <dbReference type="ARBA" id="ARBA00011738"/>
    </source>
</evidence>
<name>A0A166CUY3_9EURY</name>
<protein>
    <recommendedName>
        <fullName evidence="9">Ribonuclease Z</fullName>
        <shortName evidence="9">RNase Z</shortName>
        <ecNumber evidence="9">3.1.26.11</ecNumber>
    </recommendedName>
    <alternativeName>
        <fullName evidence="9">tRNA 3 endonuclease</fullName>
    </alternativeName>
    <alternativeName>
        <fullName evidence="9">tRNase Z</fullName>
    </alternativeName>
</protein>
<comment type="subunit">
    <text evidence="2 9">Homodimer.</text>
</comment>
<dbReference type="CDD" id="cd07717">
    <property type="entry name" value="RNaseZ_ZiPD-like_MBL-fold"/>
    <property type="match status" value="1"/>
</dbReference>
<dbReference type="Gene3D" id="3.60.15.10">
    <property type="entry name" value="Ribonuclease Z/Hydroxyacylglutathione hydrolase-like"/>
    <property type="match status" value="1"/>
</dbReference>
<comment type="cofactor">
    <cofactor evidence="9">
        <name>Zn(2+)</name>
        <dbReference type="ChEBI" id="CHEBI:29105"/>
    </cofactor>
    <text evidence="9">Binds 2 Zn(2+) ions.</text>
</comment>
<dbReference type="Pfam" id="PF23023">
    <property type="entry name" value="Anti-Pycsar_Apyc1"/>
    <property type="match status" value="1"/>
</dbReference>
<evidence type="ECO:0000313" key="11">
    <source>
        <dbReference type="EMBL" id="KZX14890.1"/>
    </source>
</evidence>